<dbReference type="PANTHER" id="PTHR43581">
    <property type="entry name" value="ATP/GTP PHOSPHATASE"/>
    <property type="match status" value="1"/>
</dbReference>
<dbReference type="AlphaFoldDB" id="A0A841BZ63"/>
<comment type="caution">
    <text evidence="2">The sequence shown here is derived from an EMBL/GenBank/DDBJ whole genome shotgun (WGS) entry which is preliminary data.</text>
</comment>
<dbReference type="InterPro" id="IPR051396">
    <property type="entry name" value="Bact_Antivir_Def_Nuclease"/>
</dbReference>
<dbReference type="PANTHER" id="PTHR43581:SF2">
    <property type="entry name" value="EXCINUCLEASE ATPASE SUBUNIT"/>
    <property type="match status" value="1"/>
</dbReference>
<protein>
    <submittedName>
        <fullName evidence="2">Energy-coupling factor transporter ATP-binding protein EcfA2</fullName>
    </submittedName>
</protein>
<dbReference type="GO" id="GO:0006302">
    <property type="term" value="P:double-strand break repair"/>
    <property type="evidence" value="ECO:0007669"/>
    <property type="project" value="InterPro"/>
</dbReference>
<dbReference type="InterPro" id="IPR038729">
    <property type="entry name" value="Rad50/SbcC_AAA"/>
</dbReference>
<feature type="domain" description="AAA+ ATPase" evidence="1">
    <location>
        <begin position="32"/>
        <end position="378"/>
    </location>
</feature>
<evidence type="ECO:0000313" key="2">
    <source>
        <dbReference type="EMBL" id="MBB5872876.1"/>
    </source>
</evidence>
<dbReference type="InterPro" id="IPR003593">
    <property type="entry name" value="AAA+_ATPase"/>
</dbReference>
<reference evidence="2 3" key="1">
    <citation type="submission" date="2020-08" db="EMBL/GenBank/DDBJ databases">
        <title>Sequencing the genomes of 1000 actinobacteria strains.</title>
        <authorList>
            <person name="Klenk H.-P."/>
        </authorList>
    </citation>
    <scope>NUCLEOTIDE SEQUENCE [LARGE SCALE GENOMIC DNA]</scope>
    <source>
        <strain evidence="2 3">DSM 45362</strain>
    </source>
</reference>
<dbReference type="RefSeq" id="WP_184843165.1">
    <property type="nucleotide sequence ID" value="NZ_JACHMN010000003.1"/>
</dbReference>
<keyword evidence="2" id="KW-0067">ATP-binding</keyword>
<organism evidence="2 3">
    <name type="scientific">Allocatelliglobosispora scoriae</name>
    <dbReference type="NCBI Taxonomy" id="643052"/>
    <lineage>
        <taxon>Bacteria</taxon>
        <taxon>Bacillati</taxon>
        <taxon>Actinomycetota</taxon>
        <taxon>Actinomycetes</taxon>
        <taxon>Micromonosporales</taxon>
        <taxon>Micromonosporaceae</taxon>
        <taxon>Allocatelliglobosispora</taxon>
    </lineage>
</organism>
<sequence length="465" mass="51188">MHISQVELENIKGFRDGPQGLNLDFTRRDGSLPRWIVLAGRNGAGKSTLLQAIALAVAGPEVTGKLQSSFTDWIHEGGTTATVTARLRRGRDDQYLSSDGSEGVDRPWVSMTWMRDARGPEPLRVLGLYPDPSSSGLRSLIARNEVAHEMTQTGPWAPNPHGWFSAGYGPFRRLPQAAFDGSRSSVAAGRLANLANLFWDEMSLADSVPWLQQIYLRRLEGDADAALVERAMIGLLNDGLLPEGMRVTRITSDGLWVRPPQREELPLRILSDGYRTVAALVLDIAKQLLQAFGTLDFTENGGRVRILHSGVVLIDEIDLHMHISWQQQIGFWLKEHFPNIQFIVSTHSPFICQAADERGLVLLPSPREDRPAVIVTGELFNRVVNGSVDDAVITDLFGMESPYSRPAAELRDEVAALEAIATSDEMTDSQEERLETLRGKLPRTVSADVADALNRLTGGSRGAED</sequence>
<dbReference type="GO" id="GO:0016887">
    <property type="term" value="F:ATP hydrolysis activity"/>
    <property type="evidence" value="ECO:0007669"/>
    <property type="project" value="InterPro"/>
</dbReference>
<dbReference type="SUPFAM" id="SSF52540">
    <property type="entry name" value="P-loop containing nucleoside triphosphate hydrolases"/>
    <property type="match status" value="1"/>
</dbReference>
<dbReference type="Pfam" id="PF13476">
    <property type="entry name" value="AAA_23"/>
    <property type="match status" value="1"/>
</dbReference>
<keyword evidence="3" id="KW-1185">Reference proteome</keyword>
<gene>
    <name evidence="2" type="ORF">F4553_006310</name>
</gene>
<evidence type="ECO:0000259" key="1">
    <source>
        <dbReference type="SMART" id="SM00382"/>
    </source>
</evidence>
<dbReference type="EMBL" id="JACHMN010000003">
    <property type="protein sequence ID" value="MBB5872876.1"/>
    <property type="molecule type" value="Genomic_DNA"/>
</dbReference>
<dbReference type="Pfam" id="PF13304">
    <property type="entry name" value="AAA_21"/>
    <property type="match status" value="1"/>
</dbReference>
<keyword evidence="2" id="KW-0547">Nucleotide-binding</keyword>
<name>A0A841BZ63_9ACTN</name>
<dbReference type="Gene3D" id="3.40.50.300">
    <property type="entry name" value="P-loop containing nucleotide triphosphate hydrolases"/>
    <property type="match status" value="2"/>
</dbReference>
<accession>A0A841BZ63</accession>
<dbReference type="Proteomes" id="UP000587527">
    <property type="component" value="Unassembled WGS sequence"/>
</dbReference>
<evidence type="ECO:0000313" key="3">
    <source>
        <dbReference type="Proteomes" id="UP000587527"/>
    </source>
</evidence>
<dbReference type="InterPro" id="IPR003959">
    <property type="entry name" value="ATPase_AAA_core"/>
</dbReference>
<dbReference type="SMART" id="SM00382">
    <property type="entry name" value="AAA"/>
    <property type="match status" value="1"/>
</dbReference>
<dbReference type="GO" id="GO:0005524">
    <property type="term" value="F:ATP binding"/>
    <property type="evidence" value="ECO:0007669"/>
    <property type="project" value="UniProtKB-KW"/>
</dbReference>
<dbReference type="InterPro" id="IPR027417">
    <property type="entry name" value="P-loop_NTPase"/>
</dbReference>
<proteinExistence type="predicted"/>